<dbReference type="EMBL" id="DS028132">
    <property type="protein sequence ID" value="EEY55622.1"/>
    <property type="molecule type" value="Genomic_DNA"/>
</dbReference>
<dbReference type="VEuPathDB" id="FungiDB:PITG_09570"/>
<dbReference type="RefSeq" id="XP_002903198.1">
    <property type="nucleotide sequence ID" value="XM_002903152.1"/>
</dbReference>
<dbReference type="HOGENOM" id="CLU_2175991_0_0_1"/>
<name>D0NCA8_PHYIT</name>
<gene>
    <name evidence="2" type="ORF">PITG_09570</name>
</gene>
<protein>
    <submittedName>
        <fullName evidence="2">Uncharacterized protein</fullName>
    </submittedName>
</protein>
<dbReference type="KEGG" id="pif:PITG_09570"/>
<accession>D0NCA8</accession>
<reference evidence="3" key="1">
    <citation type="journal article" date="2009" name="Nature">
        <title>Genome sequence and analysis of the Irish potato famine pathogen Phytophthora infestans.</title>
        <authorList>
            <consortium name="The Broad Institute Genome Sequencing Platform"/>
            <person name="Haas B.J."/>
            <person name="Kamoun S."/>
            <person name="Zody M.C."/>
            <person name="Jiang R.H."/>
            <person name="Handsaker R.E."/>
            <person name="Cano L.M."/>
            <person name="Grabherr M."/>
            <person name="Kodira C.D."/>
            <person name="Raffaele S."/>
            <person name="Torto-Alalibo T."/>
            <person name="Bozkurt T.O."/>
            <person name="Ah-Fong A.M."/>
            <person name="Alvarado L."/>
            <person name="Anderson V.L."/>
            <person name="Armstrong M.R."/>
            <person name="Avrova A."/>
            <person name="Baxter L."/>
            <person name="Beynon J."/>
            <person name="Boevink P.C."/>
            <person name="Bollmann S.R."/>
            <person name="Bos J.I."/>
            <person name="Bulone V."/>
            <person name="Cai G."/>
            <person name="Cakir C."/>
            <person name="Carrington J.C."/>
            <person name="Chawner M."/>
            <person name="Conti L."/>
            <person name="Costanzo S."/>
            <person name="Ewan R."/>
            <person name="Fahlgren N."/>
            <person name="Fischbach M.A."/>
            <person name="Fugelstad J."/>
            <person name="Gilroy E.M."/>
            <person name="Gnerre S."/>
            <person name="Green P.J."/>
            <person name="Grenville-Briggs L.J."/>
            <person name="Griffith J."/>
            <person name="Grunwald N.J."/>
            <person name="Horn K."/>
            <person name="Horner N.R."/>
            <person name="Hu C.H."/>
            <person name="Huitema E."/>
            <person name="Jeong D.H."/>
            <person name="Jones A.M."/>
            <person name="Jones J.D."/>
            <person name="Jones R.W."/>
            <person name="Karlsson E.K."/>
            <person name="Kunjeti S.G."/>
            <person name="Lamour K."/>
            <person name="Liu Z."/>
            <person name="Ma L."/>
            <person name="Maclean D."/>
            <person name="Chibucos M.C."/>
            <person name="McDonald H."/>
            <person name="McWalters J."/>
            <person name="Meijer H.J."/>
            <person name="Morgan W."/>
            <person name="Morris P.F."/>
            <person name="Munro C.A."/>
            <person name="O'Neill K."/>
            <person name="Ospina-Giraldo M."/>
            <person name="Pinzon A."/>
            <person name="Pritchard L."/>
            <person name="Ramsahoye B."/>
            <person name="Ren Q."/>
            <person name="Restrepo S."/>
            <person name="Roy S."/>
            <person name="Sadanandom A."/>
            <person name="Savidor A."/>
            <person name="Schornack S."/>
            <person name="Schwartz D.C."/>
            <person name="Schumann U.D."/>
            <person name="Schwessinger B."/>
            <person name="Seyer L."/>
            <person name="Sharpe T."/>
            <person name="Silvar C."/>
            <person name="Song J."/>
            <person name="Studholme D.J."/>
            <person name="Sykes S."/>
            <person name="Thines M."/>
            <person name="van de Vondervoort P.J."/>
            <person name="Phuntumart V."/>
            <person name="Wawra S."/>
            <person name="Weide R."/>
            <person name="Win J."/>
            <person name="Young C."/>
            <person name="Zhou S."/>
            <person name="Fry W."/>
            <person name="Meyers B.C."/>
            <person name="van West P."/>
            <person name="Ristaino J."/>
            <person name="Govers F."/>
            <person name="Birch P.R."/>
            <person name="Whisson S.C."/>
            <person name="Judelson H.S."/>
            <person name="Nusbaum C."/>
        </authorList>
    </citation>
    <scope>NUCLEOTIDE SEQUENCE [LARGE SCALE GENOMIC DNA]</scope>
    <source>
        <strain evidence="3">T30-4</strain>
    </source>
</reference>
<dbReference type="GeneID" id="9461539"/>
<feature type="region of interest" description="Disordered" evidence="1">
    <location>
        <begin position="1"/>
        <end position="110"/>
    </location>
</feature>
<dbReference type="InParanoid" id="D0NCA8"/>
<evidence type="ECO:0000313" key="3">
    <source>
        <dbReference type="Proteomes" id="UP000006643"/>
    </source>
</evidence>
<dbReference type="Proteomes" id="UP000006643">
    <property type="component" value="Unassembled WGS sequence"/>
</dbReference>
<proteinExistence type="predicted"/>
<evidence type="ECO:0000256" key="1">
    <source>
        <dbReference type="SAM" id="MobiDB-lite"/>
    </source>
</evidence>
<sequence length="110" mass="11552">MTSQQSDSEGVAWNIRLDEGNSTAEAVAVRMPKSARTLEHHRGSVSIRESNEGCGLDGKSQTGGGAYSSAPQSETNDGKVDSVREMLVSAAMTSESMAEAEDTTRAAKDS</sequence>
<evidence type="ECO:0000313" key="2">
    <source>
        <dbReference type="EMBL" id="EEY55622.1"/>
    </source>
</evidence>
<organism evidence="2 3">
    <name type="scientific">Phytophthora infestans (strain T30-4)</name>
    <name type="common">Potato late blight agent</name>
    <dbReference type="NCBI Taxonomy" id="403677"/>
    <lineage>
        <taxon>Eukaryota</taxon>
        <taxon>Sar</taxon>
        <taxon>Stramenopiles</taxon>
        <taxon>Oomycota</taxon>
        <taxon>Peronosporomycetes</taxon>
        <taxon>Peronosporales</taxon>
        <taxon>Peronosporaceae</taxon>
        <taxon>Phytophthora</taxon>
    </lineage>
</organism>
<keyword evidence="3" id="KW-1185">Reference proteome</keyword>
<dbReference type="AlphaFoldDB" id="D0NCA8"/>